<keyword evidence="1" id="KW-1133">Transmembrane helix</keyword>
<accession>A0ABN2L0W1</accession>
<keyword evidence="3" id="KW-1185">Reference proteome</keyword>
<gene>
    <name evidence="2" type="ORF">GCM10009747_36120</name>
</gene>
<keyword evidence="1" id="KW-0472">Membrane</keyword>
<dbReference type="Proteomes" id="UP001500506">
    <property type="component" value="Unassembled WGS sequence"/>
</dbReference>
<keyword evidence="1" id="KW-0812">Transmembrane</keyword>
<feature type="transmembrane region" description="Helical" evidence="1">
    <location>
        <begin position="43"/>
        <end position="62"/>
    </location>
</feature>
<organism evidence="2 3">
    <name type="scientific">Agromyces humatus</name>
    <dbReference type="NCBI Taxonomy" id="279573"/>
    <lineage>
        <taxon>Bacteria</taxon>
        <taxon>Bacillati</taxon>
        <taxon>Actinomycetota</taxon>
        <taxon>Actinomycetes</taxon>
        <taxon>Micrococcales</taxon>
        <taxon>Microbacteriaceae</taxon>
        <taxon>Agromyces</taxon>
    </lineage>
</organism>
<dbReference type="EMBL" id="BAAANH010000009">
    <property type="protein sequence ID" value="GAA1771323.1"/>
    <property type="molecule type" value="Genomic_DNA"/>
</dbReference>
<reference evidence="2 3" key="1">
    <citation type="journal article" date="2019" name="Int. J. Syst. Evol. Microbiol.">
        <title>The Global Catalogue of Microorganisms (GCM) 10K type strain sequencing project: providing services to taxonomists for standard genome sequencing and annotation.</title>
        <authorList>
            <consortium name="The Broad Institute Genomics Platform"/>
            <consortium name="The Broad Institute Genome Sequencing Center for Infectious Disease"/>
            <person name="Wu L."/>
            <person name="Ma J."/>
        </authorList>
    </citation>
    <scope>NUCLEOTIDE SEQUENCE [LARGE SCALE GENOMIC DNA]</scope>
    <source>
        <strain evidence="2 3">JCM 14319</strain>
    </source>
</reference>
<feature type="transmembrane region" description="Helical" evidence="1">
    <location>
        <begin position="21"/>
        <end position="37"/>
    </location>
</feature>
<comment type="caution">
    <text evidence="2">The sequence shown here is derived from an EMBL/GenBank/DDBJ whole genome shotgun (WGS) entry which is preliminary data.</text>
</comment>
<protein>
    <submittedName>
        <fullName evidence="2">Uncharacterized protein</fullName>
    </submittedName>
</protein>
<sequence length="79" mass="8729">MRRPPNSVVLRPRPTTRVANLAPAVLLMIVVPIVFAREHGGGWWWLAATATAVAVALCVRAWNYSVVLEADWIIVRGLL</sequence>
<name>A0ABN2L0W1_9MICO</name>
<proteinExistence type="predicted"/>
<evidence type="ECO:0000313" key="3">
    <source>
        <dbReference type="Proteomes" id="UP001500506"/>
    </source>
</evidence>
<evidence type="ECO:0000313" key="2">
    <source>
        <dbReference type="EMBL" id="GAA1771323.1"/>
    </source>
</evidence>
<evidence type="ECO:0000256" key="1">
    <source>
        <dbReference type="SAM" id="Phobius"/>
    </source>
</evidence>